<evidence type="ECO:0000313" key="1">
    <source>
        <dbReference type="EMBL" id="QOX63260.1"/>
    </source>
</evidence>
<evidence type="ECO:0000313" key="2">
    <source>
        <dbReference type="Proteomes" id="UP000594014"/>
    </source>
</evidence>
<sequence length="173" mass="19812">MAITSEEYKKIEMLNLDKHIQLVDGYIATGLDIDDITIHYAVDQERILIVLHSYGFSAGPVHGDETDSKKMYKGLPFQYIEAYVKEYYPGFIEEANEKHNTDITSVNHITIEQFLNENHPDWCSRISKTKSSLFGISTAELNGASYYKSQTERQSSEGKSDGFFNFITKHIKK</sequence>
<protein>
    <submittedName>
        <fullName evidence="1">Uncharacterized protein</fullName>
    </submittedName>
</protein>
<name>A0ACD1A9Y8_9FIRM</name>
<keyword evidence="2" id="KW-1185">Reference proteome</keyword>
<organism evidence="1 2">
    <name type="scientific">Anoxybacterium hadale</name>
    <dbReference type="NCBI Taxonomy" id="3408580"/>
    <lineage>
        <taxon>Bacteria</taxon>
        <taxon>Bacillati</taxon>
        <taxon>Bacillota</taxon>
        <taxon>Clostridia</taxon>
        <taxon>Peptostreptococcales</taxon>
        <taxon>Anaerovoracaceae</taxon>
        <taxon>Anoxybacterium</taxon>
    </lineage>
</organism>
<reference evidence="1" key="1">
    <citation type="submission" date="2019-08" db="EMBL/GenBank/DDBJ databases">
        <title>Genome sequence of Clostridiales bacterium MT110.</title>
        <authorList>
            <person name="Cao J."/>
        </authorList>
    </citation>
    <scope>NUCLEOTIDE SEQUENCE</scope>
    <source>
        <strain evidence="1">MT110</strain>
    </source>
</reference>
<gene>
    <name evidence="1" type="ORF">FRZ06_07820</name>
</gene>
<dbReference type="EMBL" id="CP042469">
    <property type="protein sequence ID" value="QOX63260.1"/>
    <property type="molecule type" value="Genomic_DNA"/>
</dbReference>
<accession>A0ACD1A9Y8</accession>
<dbReference type="Proteomes" id="UP000594014">
    <property type="component" value="Chromosome"/>
</dbReference>
<proteinExistence type="predicted"/>